<proteinExistence type="predicted"/>
<dbReference type="Proteomes" id="UP000681720">
    <property type="component" value="Unassembled WGS sequence"/>
</dbReference>
<organism evidence="1 2">
    <name type="scientific">Rotaria magnacalcarata</name>
    <dbReference type="NCBI Taxonomy" id="392030"/>
    <lineage>
        <taxon>Eukaryota</taxon>
        <taxon>Metazoa</taxon>
        <taxon>Spiralia</taxon>
        <taxon>Gnathifera</taxon>
        <taxon>Rotifera</taxon>
        <taxon>Eurotatoria</taxon>
        <taxon>Bdelloidea</taxon>
        <taxon>Philodinida</taxon>
        <taxon>Philodinidae</taxon>
        <taxon>Rotaria</taxon>
    </lineage>
</organism>
<accession>A0A8S3IXM5</accession>
<reference evidence="1" key="1">
    <citation type="submission" date="2021-02" db="EMBL/GenBank/DDBJ databases">
        <authorList>
            <person name="Nowell W R."/>
        </authorList>
    </citation>
    <scope>NUCLEOTIDE SEQUENCE</scope>
</reference>
<feature type="non-terminal residue" evidence="1">
    <location>
        <position position="1"/>
    </location>
</feature>
<name>A0A8S3IXM5_9BILA</name>
<sequence length="37" mass="4315">MPWDINHPFPPILDGSKVQSFMKAIQNLFAMSACHRW</sequence>
<comment type="caution">
    <text evidence="1">The sequence shown here is derived from an EMBL/GenBank/DDBJ whole genome shotgun (WGS) entry which is preliminary data.</text>
</comment>
<gene>
    <name evidence="1" type="ORF">GIL414_LOCUS79061</name>
</gene>
<dbReference type="EMBL" id="CAJOBJ010351433">
    <property type="protein sequence ID" value="CAF5208754.1"/>
    <property type="molecule type" value="Genomic_DNA"/>
</dbReference>
<evidence type="ECO:0000313" key="1">
    <source>
        <dbReference type="EMBL" id="CAF5208754.1"/>
    </source>
</evidence>
<protein>
    <submittedName>
        <fullName evidence="1">Uncharacterized protein</fullName>
    </submittedName>
</protein>
<dbReference type="AlphaFoldDB" id="A0A8S3IXM5"/>
<evidence type="ECO:0000313" key="2">
    <source>
        <dbReference type="Proteomes" id="UP000681720"/>
    </source>
</evidence>